<gene>
    <name evidence="1" type="ORF">QE152_g274</name>
</gene>
<sequence length="396" mass="44590">MSSFLQLKKKLEARKALSRNESTYKVPEGWTTILKKKPDHELWKGHHHYTGIRVDTKHGTYFAARDLVLSKLFAYGKAHENRSEDEKQGGIVLDLFCDLLLRKNKQPANDKDLYPFLKKAAILDRTLMNEENIKNALSVLPDNHSSENEIVSLITKCKLMRPEFTDSELDFFVFLYSGILMFNGLKGELAWAIMLLLIDLSKSGNPSEGYLERKAKSFILCQSRNAVIFSDSISQDCILVIWQGIQDRLQDNLTPEALVANLQILVASITNVAVFPIAAKIAYRQMTALKTSITNVAVFPIAAKIAYRQMTALKIISDAYSSLPSFPWVAVFEQHAILKSEFERYISILKLIGNSPHAGLTVGGINAGLKNLSFRFKTSTLDISRTFHSKIGLEPY</sequence>
<comment type="caution">
    <text evidence="1">The sequence shown here is derived from an EMBL/GenBank/DDBJ whole genome shotgun (WGS) entry which is preliminary data.</text>
</comment>
<evidence type="ECO:0000313" key="1">
    <source>
        <dbReference type="EMBL" id="KAK9759009.1"/>
    </source>
</evidence>
<organism evidence="1 2">
    <name type="scientific">Popillia japonica</name>
    <name type="common">Japanese beetle</name>
    <dbReference type="NCBI Taxonomy" id="7064"/>
    <lineage>
        <taxon>Eukaryota</taxon>
        <taxon>Metazoa</taxon>
        <taxon>Ecdysozoa</taxon>
        <taxon>Arthropoda</taxon>
        <taxon>Hexapoda</taxon>
        <taxon>Insecta</taxon>
        <taxon>Pterygota</taxon>
        <taxon>Neoptera</taxon>
        <taxon>Endopterygota</taxon>
        <taxon>Coleoptera</taxon>
        <taxon>Polyphaga</taxon>
        <taxon>Scarabaeiformia</taxon>
        <taxon>Scarabaeidae</taxon>
        <taxon>Rutelinae</taxon>
        <taxon>Popillia</taxon>
    </lineage>
</organism>
<evidence type="ECO:0000313" key="2">
    <source>
        <dbReference type="Proteomes" id="UP001458880"/>
    </source>
</evidence>
<reference evidence="1 2" key="1">
    <citation type="journal article" date="2024" name="BMC Genomics">
        <title>De novo assembly and annotation of Popillia japonica's genome with initial clues to its potential as an invasive pest.</title>
        <authorList>
            <person name="Cucini C."/>
            <person name="Boschi S."/>
            <person name="Funari R."/>
            <person name="Cardaioli E."/>
            <person name="Iannotti N."/>
            <person name="Marturano G."/>
            <person name="Paoli F."/>
            <person name="Bruttini M."/>
            <person name="Carapelli A."/>
            <person name="Frati F."/>
            <person name="Nardi F."/>
        </authorList>
    </citation>
    <scope>NUCLEOTIDE SEQUENCE [LARGE SCALE GENOMIC DNA]</scope>
    <source>
        <strain evidence="1">DMR45628</strain>
    </source>
</reference>
<protein>
    <submittedName>
        <fullName evidence="1">Uncharacterized protein</fullName>
    </submittedName>
</protein>
<keyword evidence="2" id="KW-1185">Reference proteome</keyword>
<dbReference type="EMBL" id="JASPKY010000002">
    <property type="protein sequence ID" value="KAK9759009.1"/>
    <property type="molecule type" value="Genomic_DNA"/>
</dbReference>
<dbReference type="Proteomes" id="UP001458880">
    <property type="component" value="Unassembled WGS sequence"/>
</dbReference>
<proteinExistence type="predicted"/>
<accession>A0AAW1NJZ7</accession>
<dbReference type="AlphaFoldDB" id="A0AAW1NJZ7"/>
<name>A0AAW1NJZ7_POPJA</name>